<name>M5RT30_9BACT</name>
<keyword evidence="1 4" id="KW-0349">Heme</keyword>
<evidence type="ECO:0000313" key="8">
    <source>
        <dbReference type="Proteomes" id="UP000011991"/>
    </source>
</evidence>
<proteinExistence type="predicted"/>
<dbReference type="PANTHER" id="PTHR33546">
    <property type="entry name" value="LARGE, MULTIFUNCTIONAL SECRETED PROTEIN-RELATED"/>
    <property type="match status" value="1"/>
</dbReference>
<dbReference type="Gene3D" id="1.10.760.10">
    <property type="entry name" value="Cytochrome c-like domain"/>
    <property type="match status" value="1"/>
</dbReference>
<keyword evidence="2 4" id="KW-0479">Metal-binding</keyword>
<dbReference type="PANTHER" id="PTHR33546:SF1">
    <property type="entry name" value="LARGE, MULTIFUNCTIONAL SECRETED PROTEIN"/>
    <property type="match status" value="1"/>
</dbReference>
<dbReference type="RefSeq" id="WP_008700778.1">
    <property type="nucleotide sequence ID" value="NZ_ANOG01000650.1"/>
</dbReference>
<dbReference type="NCBIfam" id="TIGR02603">
    <property type="entry name" value="CxxCH_TIGR02603"/>
    <property type="match status" value="1"/>
</dbReference>
<dbReference type="InterPro" id="IPR009056">
    <property type="entry name" value="Cyt_c-like_dom"/>
</dbReference>
<feature type="region of interest" description="Disordered" evidence="5">
    <location>
        <begin position="189"/>
        <end position="213"/>
    </location>
</feature>
<dbReference type="AlphaFoldDB" id="M5RT30"/>
<evidence type="ECO:0000313" key="7">
    <source>
        <dbReference type="EMBL" id="EMI18547.1"/>
    </source>
</evidence>
<dbReference type="EMBL" id="ANOG01000650">
    <property type="protein sequence ID" value="EMI18547.1"/>
    <property type="molecule type" value="Genomic_DNA"/>
</dbReference>
<evidence type="ECO:0000256" key="4">
    <source>
        <dbReference type="PROSITE-ProRule" id="PRU00433"/>
    </source>
</evidence>
<dbReference type="SUPFAM" id="SSF46626">
    <property type="entry name" value="Cytochrome c"/>
    <property type="match status" value="1"/>
</dbReference>
<evidence type="ECO:0000259" key="6">
    <source>
        <dbReference type="PROSITE" id="PS51007"/>
    </source>
</evidence>
<evidence type="ECO:0000256" key="1">
    <source>
        <dbReference type="ARBA" id="ARBA00022617"/>
    </source>
</evidence>
<dbReference type="PROSITE" id="PS51007">
    <property type="entry name" value="CYTC"/>
    <property type="match status" value="1"/>
</dbReference>
<gene>
    <name evidence="7" type="ORF">RMSM_04531</name>
</gene>
<sequence>MKNVCFITFMILALADSVSPVLGQTLTERLIQEDPVKLVQQARKDGDIVRGAILFHQGNINCAKCHRPVSETDRIAPDLSRLGQETTDVSIVESILLPSKTIRKGFETNSVLTVDGHIINGSIVSQDDQKVVLRSSQNIEQLIMFEQDDIDAIKPSTKSNMPDGLANELKDRQQFLDLLRYTLDLKHAAPPPKQRTRTRRFAANSVTRSKGSS</sequence>
<dbReference type="GO" id="GO:0009055">
    <property type="term" value="F:electron transfer activity"/>
    <property type="evidence" value="ECO:0007669"/>
    <property type="project" value="InterPro"/>
</dbReference>
<comment type="caution">
    <text evidence="7">The sequence shown here is derived from an EMBL/GenBank/DDBJ whole genome shotgun (WGS) entry which is preliminary data.</text>
</comment>
<dbReference type="PATRIC" id="fig|1265738.3.peg.4549"/>
<keyword evidence="3 4" id="KW-0408">Iron</keyword>
<protein>
    <submittedName>
        <fullName evidence="7">Heme-binding protein</fullName>
    </submittedName>
</protein>
<accession>M5RT30</accession>
<evidence type="ECO:0000256" key="3">
    <source>
        <dbReference type="ARBA" id="ARBA00023004"/>
    </source>
</evidence>
<reference evidence="7 8" key="1">
    <citation type="journal article" date="2013" name="Mar. Genomics">
        <title>Expression of sulfatases in Rhodopirellula baltica and the diversity of sulfatases in the genus Rhodopirellula.</title>
        <authorList>
            <person name="Wegner C.E."/>
            <person name="Richter-Heitmann T."/>
            <person name="Klindworth A."/>
            <person name="Klockow C."/>
            <person name="Richter M."/>
            <person name="Achstetter T."/>
            <person name="Glockner F.O."/>
            <person name="Harder J."/>
        </authorList>
    </citation>
    <scope>NUCLEOTIDE SEQUENCE [LARGE SCALE GENOMIC DNA]</scope>
    <source>
        <strain evidence="7 8">SM1</strain>
    </source>
</reference>
<feature type="compositionally biased region" description="Polar residues" evidence="5">
    <location>
        <begin position="204"/>
        <end position="213"/>
    </location>
</feature>
<organism evidence="7 8">
    <name type="scientific">Rhodopirellula maiorica SM1</name>
    <dbReference type="NCBI Taxonomy" id="1265738"/>
    <lineage>
        <taxon>Bacteria</taxon>
        <taxon>Pseudomonadati</taxon>
        <taxon>Planctomycetota</taxon>
        <taxon>Planctomycetia</taxon>
        <taxon>Pirellulales</taxon>
        <taxon>Pirellulaceae</taxon>
        <taxon>Novipirellula</taxon>
    </lineage>
</organism>
<dbReference type="OrthoDB" id="288984at2"/>
<dbReference type="InterPro" id="IPR036909">
    <property type="entry name" value="Cyt_c-like_dom_sf"/>
</dbReference>
<dbReference type="Proteomes" id="UP000011991">
    <property type="component" value="Unassembled WGS sequence"/>
</dbReference>
<dbReference type="GO" id="GO:0020037">
    <property type="term" value="F:heme binding"/>
    <property type="evidence" value="ECO:0007669"/>
    <property type="project" value="InterPro"/>
</dbReference>
<dbReference type="GO" id="GO:0046872">
    <property type="term" value="F:metal ion binding"/>
    <property type="evidence" value="ECO:0007669"/>
    <property type="project" value="UniProtKB-KW"/>
</dbReference>
<keyword evidence="8" id="KW-1185">Reference proteome</keyword>
<feature type="domain" description="Cytochrome c" evidence="6">
    <location>
        <begin position="46"/>
        <end position="180"/>
    </location>
</feature>
<evidence type="ECO:0000256" key="2">
    <source>
        <dbReference type="ARBA" id="ARBA00022723"/>
    </source>
</evidence>
<dbReference type="InterPro" id="IPR013427">
    <property type="entry name" value="Haem-bd_dom_put"/>
</dbReference>
<evidence type="ECO:0000256" key="5">
    <source>
        <dbReference type="SAM" id="MobiDB-lite"/>
    </source>
</evidence>